<evidence type="ECO:0000256" key="7">
    <source>
        <dbReference type="PROSITE-ProRule" id="PRU00284"/>
    </source>
</evidence>
<keyword evidence="3 8" id="KW-1133">Transmembrane helix</keyword>
<evidence type="ECO:0000256" key="5">
    <source>
        <dbReference type="ARBA" id="ARBA00023224"/>
    </source>
</evidence>
<dbReference type="RefSeq" id="WP_090429639.1">
    <property type="nucleotide sequence ID" value="NZ_FNJJ01000004.1"/>
</dbReference>
<dbReference type="Pfam" id="PF12729">
    <property type="entry name" value="4HB_MCP_1"/>
    <property type="match status" value="1"/>
</dbReference>
<keyword evidence="2 8" id="KW-0812">Transmembrane</keyword>
<keyword evidence="12" id="KW-1185">Reference proteome</keyword>
<dbReference type="PANTHER" id="PTHR32089">
    <property type="entry name" value="METHYL-ACCEPTING CHEMOTAXIS PROTEIN MCPB"/>
    <property type="match status" value="1"/>
</dbReference>
<dbReference type="EMBL" id="FNJJ01000004">
    <property type="protein sequence ID" value="SDP55893.1"/>
    <property type="molecule type" value="Genomic_DNA"/>
</dbReference>
<dbReference type="PROSITE" id="PS50885">
    <property type="entry name" value="HAMP"/>
    <property type="match status" value="1"/>
</dbReference>
<dbReference type="PROSITE" id="PS50111">
    <property type="entry name" value="CHEMOTAXIS_TRANSDUC_2"/>
    <property type="match status" value="1"/>
</dbReference>
<evidence type="ECO:0000256" key="3">
    <source>
        <dbReference type="ARBA" id="ARBA00022989"/>
    </source>
</evidence>
<dbReference type="GeneID" id="300931334"/>
<dbReference type="FunFam" id="1.10.287.950:FF:000001">
    <property type="entry name" value="Methyl-accepting chemotaxis sensory transducer"/>
    <property type="match status" value="1"/>
</dbReference>
<dbReference type="SUPFAM" id="SSF58104">
    <property type="entry name" value="Methyl-accepting chemotaxis protein (MCP) signaling domain"/>
    <property type="match status" value="1"/>
</dbReference>
<protein>
    <submittedName>
        <fullName evidence="11">Methyl-accepting chemotaxis protein</fullName>
    </submittedName>
</protein>
<evidence type="ECO:0000313" key="11">
    <source>
        <dbReference type="EMBL" id="SDP55893.1"/>
    </source>
</evidence>
<name>A0A1H0TPM8_9GAMM</name>
<feature type="domain" description="Methyl-accepting transducer" evidence="9">
    <location>
        <begin position="269"/>
        <end position="505"/>
    </location>
</feature>
<evidence type="ECO:0000256" key="6">
    <source>
        <dbReference type="ARBA" id="ARBA00029447"/>
    </source>
</evidence>
<evidence type="ECO:0000256" key="2">
    <source>
        <dbReference type="ARBA" id="ARBA00022692"/>
    </source>
</evidence>
<sequence length="541" mass="58060">MLSQLTVRTRLLFLALLPLLVLLLVIVMAVSNASRLNNSFEELFKDRLQPVSQLKVFSDAYAVAIVDSLHKYRAQLFDEARLRQELASARQRGDQAWQAFLATNMSEDEVQRVGRVRSDLQQVQQLVDQYTARLDGGQLRSIDDAAFNRELYTTFDPLGSELEALIALQLSEGEKLGMQTGRVYASMRNTFIAIGAVALLLVLLIALLISLSIIRPLSALRGVISEVQQSANLTLRADVAGRDEVADTARAFNTLLEHQQALIRHLNETASQLAAAAEEMNAISLQASQAATAQGDQTSMVATAVHEMSVAVQEVARNAQTMAGAAADANREARQGRDLVQANLLAIRNLSSSVDEAGKVIDSLNSKSEEISKVLSVIQSIAEQTNLLALNAAIEAARAGEAGRGFAVVADEVRSLASNTQQATESIRGMIDGLQNGARSAVNAMQQSREQAQSSVNHAREADVVLNHIANAIEGIADGNVQISAATEQQTAVAGEISQNISSLNDSIGEVVSGAEQSSLASRELAQLASGLQQQVQRFTA</sequence>
<dbReference type="InterPro" id="IPR024478">
    <property type="entry name" value="HlyB_4HB_MCP"/>
</dbReference>
<dbReference type="GO" id="GO:0016020">
    <property type="term" value="C:membrane"/>
    <property type="evidence" value="ECO:0007669"/>
    <property type="project" value="UniProtKB-SubCell"/>
</dbReference>
<accession>A0A1H0TPM8</accession>
<evidence type="ECO:0000256" key="1">
    <source>
        <dbReference type="ARBA" id="ARBA00004141"/>
    </source>
</evidence>
<dbReference type="InterPro" id="IPR004089">
    <property type="entry name" value="MCPsignal_dom"/>
</dbReference>
<organism evidence="11 12">
    <name type="scientific">Ectopseudomonas guguanensis</name>
    <dbReference type="NCBI Taxonomy" id="1198456"/>
    <lineage>
        <taxon>Bacteria</taxon>
        <taxon>Pseudomonadati</taxon>
        <taxon>Pseudomonadota</taxon>
        <taxon>Gammaproteobacteria</taxon>
        <taxon>Pseudomonadales</taxon>
        <taxon>Pseudomonadaceae</taxon>
        <taxon>Ectopseudomonas</taxon>
    </lineage>
</organism>
<evidence type="ECO:0000259" key="9">
    <source>
        <dbReference type="PROSITE" id="PS50111"/>
    </source>
</evidence>
<evidence type="ECO:0000256" key="8">
    <source>
        <dbReference type="SAM" id="Phobius"/>
    </source>
</evidence>
<dbReference type="SMART" id="SM00283">
    <property type="entry name" value="MA"/>
    <property type="match status" value="1"/>
</dbReference>
<dbReference type="Proteomes" id="UP000199460">
    <property type="component" value="Unassembled WGS sequence"/>
</dbReference>
<dbReference type="GO" id="GO:0007165">
    <property type="term" value="P:signal transduction"/>
    <property type="evidence" value="ECO:0007669"/>
    <property type="project" value="UniProtKB-KW"/>
</dbReference>
<comment type="subcellular location">
    <subcellularLocation>
        <location evidence="1">Membrane</location>
        <topology evidence="1">Multi-pass membrane protein</topology>
    </subcellularLocation>
</comment>
<dbReference type="AlphaFoldDB" id="A0A1H0TPM8"/>
<dbReference type="SMART" id="SM00304">
    <property type="entry name" value="HAMP"/>
    <property type="match status" value="1"/>
</dbReference>
<feature type="domain" description="HAMP" evidence="10">
    <location>
        <begin position="211"/>
        <end position="264"/>
    </location>
</feature>
<keyword evidence="5 7" id="KW-0807">Transducer</keyword>
<dbReference type="Gene3D" id="1.10.287.950">
    <property type="entry name" value="Methyl-accepting chemotaxis protein"/>
    <property type="match status" value="1"/>
</dbReference>
<evidence type="ECO:0000256" key="4">
    <source>
        <dbReference type="ARBA" id="ARBA00023136"/>
    </source>
</evidence>
<dbReference type="InterPro" id="IPR003660">
    <property type="entry name" value="HAMP_dom"/>
</dbReference>
<dbReference type="Pfam" id="PF00672">
    <property type="entry name" value="HAMP"/>
    <property type="match status" value="1"/>
</dbReference>
<reference evidence="12" key="1">
    <citation type="submission" date="2016-10" db="EMBL/GenBank/DDBJ databases">
        <authorList>
            <person name="Varghese N."/>
            <person name="Submissions S."/>
        </authorList>
    </citation>
    <scope>NUCLEOTIDE SEQUENCE [LARGE SCALE GENOMIC DNA]</scope>
    <source>
        <strain evidence="12">JCM 18416</strain>
    </source>
</reference>
<keyword evidence="4 8" id="KW-0472">Membrane</keyword>
<evidence type="ECO:0000313" key="12">
    <source>
        <dbReference type="Proteomes" id="UP000199460"/>
    </source>
</evidence>
<dbReference type="CDD" id="cd06225">
    <property type="entry name" value="HAMP"/>
    <property type="match status" value="1"/>
</dbReference>
<comment type="similarity">
    <text evidence="6">Belongs to the methyl-accepting chemotaxis (MCP) protein family.</text>
</comment>
<dbReference type="PANTHER" id="PTHR32089:SF119">
    <property type="entry name" value="METHYL-ACCEPTING CHEMOTAXIS PROTEIN CTPL"/>
    <property type="match status" value="1"/>
</dbReference>
<proteinExistence type="inferred from homology"/>
<dbReference type="Pfam" id="PF00015">
    <property type="entry name" value="MCPsignal"/>
    <property type="match status" value="1"/>
</dbReference>
<gene>
    <name evidence="11" type="ORF">SAMN05216213_104234</name>
</gene>
<evidence type="ECO:0000259" key="10">
    <source>
        <dbReference type="PROSITE" id="PS50885"/>
    </source>
</evidence>
<dbReference type="CDD" id="cd11386">
    <property type="entry name" value="MCP_signal"/>
    <property type="match status" value="1"/>
</dbReference>
<dbReference type="GO" id="GO:0006935">
    <property type="term" value="P:chemotaxis"/>
    <property type="evidence" value="ECO:0007669"/>
    <property type="project" value="UniProtKB-ARBA"/>
</dbReference>
<dbReference type="OrthoDB" id="2489132at2"/>
<feature type="transmembrane region" description="Helical" evidence="8">
    <location>
        <begin position="191"/>
        <end position="214"/>
    </location>
</feature>